<keyword evidence="17" id="KW-1185">Reference proteome</keyword>
<dbReference type="PANTHER" id="PTHR45897">
    <property type="entry name" value="HIGH-AFFINITY CHOLINE TRANSPORTER 1"/>
    <property type="match status" value="1"/>
</dbReference>
<feature type="transmembrane region" description="Helical" evidence="15">
    <location>
        <begin position="127"/>
        <end position="147"/>
    </location>
</feature>
<dbReference type="InterPro" id="IPR052244">
    <property type="entry name" value="Choline_transporter"/>
</dbReference>
<dbReference type="InterPro" id="IPR038377">
    <property type="entry name" value="Na/Glc_symporter_sf"/>
</dbReference>
<feature type="transmembrane region" description="Helical" evidence="15">
    <location>
        <begin position="265"/>
        <end position="290"/>
    </location>
</feature>
<evidence type="ECO:0000256" key="9">
    <source>
        <dbReference type="ARBA" id="ARBA00023065"/>
    </source>
</evidence>
<dbReference type="GO" id="GO:0005886">
    <property type="term" value="C:plasma membrane"/>
    <property type="evidence" value="ECO:0007669"/>
    <property type="project" value="TreeGrafter"/>
</dbReference>
<dbReference type="GO" id="GO:0005307">
    <property type="term" value="F:choline:sodium symporter activity"/>
    <property type="evidence" value="ECO:0007669"/>
    <property type="project" value="TreeGrafter"/>
</dbReference>
<keyword evidence="8" id="KW-0915">Sodium</keyword>
<feature type="transmembrane region" description="Helical" evidence="15">
    <location>
        <begin position="429"/>
        <end position="446"/>
    </location>
</feature>
<keyword evidence="12" id="KW-0739">Sodium transport</keyword>
<evidence type="ECO:0000256" key="1">
    <source>
        <dbReference type="ARBA" id="ARBA00004141"/>
    </source>
</evidence>
<dbReference type="EMBL" id="JBAMIC010000007">
    <property type="protein sequence ID" value="KAK7105750.1"/>
    <property type="molecule type" value="Genomic_DNA"/>
</dbReference>
<feature type="transmembrane region" description="Helical" evidence="15">
    <location>
        <begin position="232"/>
        <end position="253"/>
    </location>
</feature>
<feature type="region of interest" description="Disordered" evidence="14">
    <location>
        <begin position="508"/>
        <end position="550"/>
    </location>
</feature>
<comment type="caution">
    <text evidence="16">The sequence shown here is derived from an EMBL/GenBank/DDBJ whole genome shotgun (WGS) entry which is preliminary data.</text>
</comment>
<comment type="subcellular location">
    <subcellularLocation>
        <location evidence="1">Membrane</location>
        <topology evidence="1">Multi-pass membrane protein</topology>
    </subcellularLocation>
</comment>
<evidence type="ECO:0000256" key="10">
    <source>
        <dbReference type="ARBA" id="ARBA00023136"/>
    </source>
</evidence>
<name>A0AAN9BHE0_9CAEN</name>
<keyword evidence="3" id="KW-0813">Transport</keyword>
<keyword evidence="6" id="KW-0530">Neurotransmitter biosynthesis</keyword>
<dbReference type="GO" id="GO:0008292">
    <property type="term" value="P:acetylcholine biosynthetic process"/>
    <property type="evidence" value="ECO:0007669"/>
    <property type="project" value="TreeGrafter"/>
</dbReference>
<keyword evidence="5" id="KW-0769">Symport</keyword>
<dbReference type="PROSITE" id="PS50283">
    <property type="entry name" value="NA_SOLUT_SYMP_3"/>
    <property type="match status" value="1"/>
</dbReference>
<comment type="similarity">
    <text evidence="2 13">Belongs to the sodium:solute symporter (SSF) (TC 2.A.21) family.</text>
</comment>
<feature type="transmembrane region" description="Helical" evidence="15">
    <location>
        <begin position="375"/>
        <end position="395"/>
    </location>
</feature>
<evidence type="ECO:0000256" key="3">
    <source>
        <dbReference type="ARBA" id="ARBA00022448"/>
    </source>
</evidence>
<accession>A0AAN9BHE0</accession>
<evidence type="ECO:0000256" key="8">
    <source>
        <dbReference type="ARBA" id="ARBA00023053"/>
    </source>
</evidence>
<evidence type="ECO:0000256" key="7">
    <source>
        <dbReference type="ARBA" id="ARBA00022989"/>
    </source>
</evidence>
<feature type="transmembrane region" description="Helical" evidence="15">
    <location>
        <begin position="12"/>
        <end position="29"/>
    </location>
</feature>
<dbReference type="InterPro" id="IPR001734">
    <property type="entry name" value="Na/solute_symporter"/>
</dbReference>
<evidence type="ECO:0000256" key="15">
    <source>
        <dbReference type="SAM" id="Phobius"/>
    </source>
</evidence>
<keyword evidence="9" id="KW-0406">Ion transport</keyword>
<feature type="transmembrane region" description="Helical" evidence="15">
    <location>
        <begin position="470"/>
        <end position="491"/>
    </location>
</feature>
<dbReference type="CDD" id="cd11474">
    <property type="entry name" value="SLC5sbd_CHT"/>
    <property type="match status" value="1"/>
</dbReference>
<feature type="transmembrane region" description="Helical" evidence="15">
    <location>
        <begin position="153"/>
        <end position="175"/>
    </location>
</feature>
<evidence type="ECO:0000313" key="16">
    <source>
        <dbReference type="EMBL" id="KAK7105750.1"/>
    </source>
</evidence>
<evidence type="ECO:0000256" key="6">
    <source>
        <dbReference type="ARBA" id="ARBA00022979"/>
    </source>
</evidence>
<evidence type="ECO:0000256" key="4">
    <source>
        <dbReference type="ARBA" id="ARBA00022692"/>
    </source>
</evidence>
<evidence type="ECO:0000256" key="12">
    <source>
        <dbReference type="ARBA" id="ARBA00023201"/>
    </source>
</evidence>
<evidence type="ECO:0000256" key="5">
    <source>
        <dbReference type="ARBA" id="ARBA00022847"/>
    </source>
</evidence>
<evidence type="ECO:0000256" key="14">
    <source>
        <dbReference type="SAM" id="MobiDB-lite"/>
    </source>
</evidence>
<feature type="transmembrane region" description="Helical" evidence="15">
    <location>
        <begin position="187"/>
        <end position="205"/>
    </location>
</feature>
<dbReference type="Proteomes" id="UP001374579">
    <property type="component" value="Unassembled WGS sequence"/>
</dbReference>
<sequence length="550" mass="58565">MGVSVEGVLVLVSFYLFVLLTGVLAAWWYKRRHPHDNAMETSLVAGRSLKGIVSVFTMMATTVGGGYINGTAESVATAGLVWTLAPFGIFIGLNIGGLVYARRMREKKHVTMLDPIQQTFGRVPTGLVYLASLSGDLLWTAAILSALGSSLSVIAGIPRVIAVCASSAVTILYTLVGNMVAVAYTDVLQLILIFCGLTLSLPFVMTNDQVGHIEATREQWIGKVDWNSPGTVMTWVDLLFAMSLGTIPWQAYFQRVLSVHSAHQAVLLSVVGAFGAVVFAVPSVLIGAVATSANWTGTEFGRSPLPPNGSEASLVLPLVLKEFTPPVVSALGLGAISAAVMSSMDSAILGSSAMFTHNIYRGLFRHKASDKHLMIVQRVSILCVGVLATAISLAIPVIYGIFILAADIVYVIVLPQLTYSIFLPHRGSGFGAVAGFLVGAVMRLGAGEPTVGLQPFIHYSTWNPEFGQSFPFRTTAMLCSGATIVLVSEIVRILRQRNCGRGEGGETVSVVNFPRSSGEERGKESNEAGEQESRLLCTENGHITGRNDAT</sequence>
<evidence type="ECO:0000256" key="11">
    <source>
        <dbReference type="ARBA" id="ARBA00023180"/>
    </source>
</evidence>
<keyword evidence="7 15" id="KW-1133">Transmembrane helix</keyword>
<protein>
    <submittedName>
        <fullName evidence="16">Uncharacterized protein</fullName>
    </submittedName>
</protein>
<keyword evidence="4 15" id="KW-0812">Transmembrane</keyword>
<feature type="transmembrane region" description="Helical" evidence="15">
    <location>
        <begin position="80"/>
        <end position="101"/>
    </location>
</feature>
<dbReference type="PANTHER" id="PTHR45897:SF4">
    <property type="entry name" value="HIGH-AFFINITY CHOLINE TRANSPORTER 1"/>
    <property type="match status" value="1"/>
</dbReference>
<proteinExistence type="inferred from homology"/>
<organism evidence="16 17">
    <name type="scientific">Littorina saxatilis</name>
    <dbReference type="NCBI Taxonomy" id="31220"/>
    <lineage>
        <taxon>Eukaryota</taxon>
        <taxon>Metazoa</taxon>
        <taxon>Spiralia</taxon>
        <taxon>Lophotrochozoa</taxon>
        <taxon>Mollusca</taxon>
        <taxon>Gastropoda</taxon>
        <taxon>Caenogastropoda</taxon>
        <taxon>Littorinimorpha</taxon>
        <taxon>Littorinoidea</taxon>
        <taxon>Littorinidae</taxon>
        <taxon>Littorina</taxon>
    </lineage>
</organism>
<dbReference type="AlphaFoldDB" id="A0AAN9BHE0"/>
<gene>
    <name evidence="16" type="ORF">V1264_017089</name>
</gene>
<reference evidence="16 17" key="1">
    <citation type="submission" date="2024-02" db="EMBL/GenBank/DDBJ databases">
        <title>Chromosome-scale genome assembly of the rough periwinkle Littorina saxatilis.</title>
        <authorList>
            <person name="De Jode A."/>
            <person name="Faria R."/>
            <person name="Formenti G."/>
            <person name="Sims Y."/>
            <person name="Smith T.P."/>
            <person name="Tracey A."/>
            <person name="Wood J.M.D."/>
            <person name="Zagrodzka Z.B."/>
            <person name="Johannesson K."/>
            <person name="Butlin R.K."/>
            <person name="Leder E.H."/>
        </authorList>
    </citation>
    <scope>NUCLEOTIDE SEQUENCE [LARGE SCALE GENOMIC DNA]</scope>
    <source>
        <strain evidence="16">Snail1</strain>
        <tissue evidence="16">Muscle</tissue>
    </source>
</reference>
<evidence type="ECO:0000256" key="2">
    <source>
        <dbReference type="ARBA" id="ARBA00006434"/>
    </source>
</evidence>
<feature type="compositionally biased region" description="Basic and acidic residues" evidence="14">
    <location>
        <begin position="517"/>
        <end position="526"/>
    </location>
</feature>
<evidence type="ECO:0000256" key="13">
    <source>
        <dbReference type="RuleBase" id="RU362091"/>
    </source>
</evidence>
<feature type="transmembrane region" description="Helical" evidence="15">
    <location>
        <begin position="401"/>
        <end position="422"/>
    </location>
</feature>
<evidence type="ECO:0000313" key="17">
    <source>
        <dbReference type="Proteomes" id="UP001374579"/>
    </source>
</evidence>
<keyword evidence="11" id="KW-0325">Glycoprotein</keyword>
<dbReference type="Gene3D" id="1.20.1730.10">
    <property type="entry name" value="Sodium/glucose cotransporter"/>
    <property type="match status" value="1"/>
</dbReference>
<keyword evidence="10 15" id="KW-0472">Membrane</keyword>
<feature type="transmembrane region" description="Helical" evidence="15">
    <location>
        <begin position="49"/>
        <end position="68"/>
    </location>
</feature>
<dbReference type="Pfam" id="PF00474">
    <property type="entry name" value="SSF"/>
    <property type="match status" value="1"/>
</dbReference>
<feature type="transmembrane region" description="Helical" evidence="15">
    <location>
        <begin position="327"/>
        <end position="355"/>
    </location>
</feature>